<dbReference type="Gene3D" id="2.40.70.10">
    <property type="entry name" value="Acid Proteases"/>
    <property type="match status" value="1"/>
</dbReference>
<dbReference type="InterPro" id="IPR001461">
    <property type="entry name" value="Aspartic_peptidase_A1"/>
</dbReference>
<dbReference type="Pfam" id="PF00026">
    <property type="entry name" value="Asp"/>
    <property type="match status" value="1"/>
</dbReference>
<evidence type="ECO:0000259" key="2">
    <source>
        <dbReference type="PROSITE" id="PS51767"/>
    </source>
</evidence>
<evidence type="ECO:0000256" key="1">
    <source>
        <dbReference type="ARBA" id="ARBA00007447"/>
    </source>
</evidence>
<evidence type="ECO:0000313" key="3">
    <source>
        <dbReference type="EMBL" id="KAK9673328.1"/>
    </source>
</evidence>
<sequence length="165" mass="18545">MYLIRLRGYSSYCQLVLGWNPLRLISGLSLLRLWAWPGPVSGFTDSIPSPNQESMIDCSLVSDLPDLTFTIADKPFTLTPHQYIMKVETEFAEVCLSGFMAFDVPPPRGPLWILGDVFMGAYHTEFILPFKNSYKSVVFIVTCSIARSQSANPSLIRLGKRAVQY</sequence>
<dbReference type="PANTHER" id="PTHR47966">
    <property type="entry name" value="BETA-SITE APP-CLEAVING ENZYME, ISOFORM A-RELATED"/>
    <property type="match status" value="1"/>
</dbReference>
<dbReference type="InterPro" id="IPR033121">
    <property type="entry name" value="PEPTIDASE_A1"/>
</dbReference>
<dbReference type="GO" id="GO:0004190">
    <property type="term" value="F:aspartic-type endopeptidase activity"/>
    <property type="evidence" value="ECO:0007669"/>
    <property type="project" value="InterPro"/>
</dbReference>
<dbReference type="PROSITE" id="PS51767">
    <property type="entry name" value="PEPTIDASE_A1"/>
    <property type="match status" value="1"/>
</dbReference>
<comment type="similarity">
    <text evidence="1">Belongs to the peptidase A1 family.</text>
</comment>
<feature type="domain" description="Peptidase A1" evidence="2">
    <location>
        <begin position="1"/>
        <end position="138"/>
    </location>
</feature>
<name>A0AAW1HBB0_SAPOF</name>
<dbReference type="EMBL" id="JBDFQZ010000012">
    <property type="protein sequence ID" value="KAK9673328.1"/>
    <property type="molecule type" value="Genomic_DNA"/>
</dbReference>
<accession>A0AAW1HBB0</accession>
<evidence type="ECO:0000313" key="4">
    <source>
        <dbReference type="Proteomes" id="UP001443914"/>
    </source>
</evidence>
<gene>
    <name evidence="3" type="ORF">RND81_12G160800</name>
</gene>
<dbReference type="AlphaFoldDB" id="A0AAW1HBB0"/>
<comment type="caution">
    <text evidence="3">The sequence shown here is derived from an EMBL/GenBank/DDBJ whole genome shotgun (WGS) entry which is preliminary data.</text>
</comment>
<keyword evidence="4" id="KW-1185">Reference proteome</keyword>
<dbReference type="Proteomes" id="UP001443914">
    <property type="component" value="Unassembled WGS sequence"/>
</dbReference>
<dbReference type="GO" id="GO:0006508">
    <property type="term" value="P:proteolysis"/>
    <property type="evidence" value="ECO:0007669"/>
    <property type="project" value="InterPro"/>
</dbReference>
<dbReference type="SUPFAM" id="SSF50630">
    <property type="entry name" value="Acid proteases"/>
    <property type="match status" value="1"/>
</dbReference>
<dbReference type="PANTHER" id="PTHR47966:SF28">
    <property type="entry name" value="OS01G0290000 PROTEIN"/>
    <property type="match status" value="1"/>
</dbReference>
<protein>
    <recommendedName>
        <fullName evidence="2">Peptidase A1 domain-containing protein</fullName>
    </recommendedName>
</protein>
<proteinExistence type="inferred from homology"/>
<reference evidence="3" key="1">
    <citation type="submission" date="2024-03" db="EMBL/GenBank/DDBJ databases">
        <title>WGS assembly of Saponaria officinalis var. Norfolk2.</title>
        <authorList>
            <person name="Jenkins J."/>
            <person name="Shu S."/>
            <person name="Grimwood J."/>
            <person name="Barry K."/>
            <person name="Goodstein D."/>
            <person name="Schmutz J."/>
            <person name="Leebens-Mack J."/>
            <person name="Osbourn A."/>
        </authorList>
    </citation>
    <scope>NUCLEOTIDE SEQUENCE [LARGE SCALE GENOMIC DNA]</scope>
    <source>
        <strain evidence="3">JIC</strain>
    </source>
</reference>
<dbReference type="InterPro" id="IPR021109">
    <property type="entry name" value="Peptidase_aspartic_dom_sf"/>
</dbReference>
<organism evidence="3 4">
    <name type="scientific">Saponaria officinalis</name>
    <name type="common">Common soapwort</name>
    <name type="synonym">Lychnis saponaria</name>
    <dbReference type="NCBI Taxonomy" id="3572"/>
    <lineage>
        <taxon>Eukaryota</taxon>
        <taxon>Viridiplantae</taxon>
        <taxon>Streptophyta</taxon>
        <taxon>Embryophyta</taxon>
        <taxon>Tracheophyta</taxon>
        <taxon>Spermatophyta</taxon>
        <taxon>Magnoliopsida</taxon>
        <taxon>eudicotyledons</taxon>
        <taxon>Gunneridae</taxon>
        <taxon>Pentapetalae</taxon>
        <taxon>Caryophyllales</taxon>
        <taxon>Caryophyllaceae</taxon>
        <taxon>Caryophylleae</taxon>
        <taxon>Saponaria</taxon>
    </lineage>
</organism>